<feature type="compositionally biased region" description="Basic residues" evidence="1">
    <location>
        <begin position="60"/>
        <end position="69"/>
    </location>
</feature>
<feature type="compositionally biased region" description="Basic residues" evidence="1">
    <location>
        <begin position="295"/>
        <end position="306"/>
    </location>
</feature>
<feature type="compositionally biased region" description="Basic and acidic residues" evidence="1">
    <location>
        <begin position="70"/>
        <end position="79"/>
    </location>
</feature>
<dbReference type="Proteomes" id="UP001529510">
    <property type="component" value="Unassembled WGS sequence"/>
</dbReference>
<dbReference type="EMBL" id="JAMKFB020000015">
    <property type="protein sequence ID" value="KAL0173729.1"/>
    <property type="molecule type" value="Genomic_DNA"/>
</dbReference>
<comment type="caution">
    <text evidence="2">The sequence shown here is derived from an EMBL/GenBank/DDBJ whole genome shotgun (WGS) entry which is preliminary data.</text>
</comment>
<evidence type="ECO:0000313" key="3">
    <source>
        <dbReference type="Proteomes" id="UP001529510"/>
    </source>
</evidence>
<feature type="compositionally biased region" description="Basic residues" evidence="1">
    <location>
        <begin position="1"/>
        <end position="13"/>
    </location>
</feature>
<evidence type="ECO:0000256" key="1">
    <source>
        <dbReference type="SAM" id="MobiDB-lite"/>
    </source>
</evidence>
<feature type="compositionally biased region" description="Basic residues" evidence="1">
    <location>
        <begin position="411"/>
        <end position="426"/>
    </location>
</feature>
<reference evidence="2 3" key="1">
    <citation type="submission" date="2024-05" db="EMBL/GenBank/DDBJ databases">
        <title>Genome sequencing and assembly of Indian major carp, Cirrhinus mrigala (Hamilton, 1822).</title>
        <authorList>
            <person name="Mohindra V."/>
            <person name="Chowdhury L.M."/>
            <person name="Lal K."/>
            <person name="Jena J.K."/>
        </authorList>
    </citation>
    <scope>NUCLEOTIDE SEQUENCE [LARGE SCALE GENOMIC DNA]</scope>
    <source>
        <strain evidence="2">CM1030</strain>
        <tissue evidence="2">Blood</tissue>
    </source>
</reference>
<feature type="compositionally biased region" description="Basic and acidic residues" evidence="1">
    <location>
        <begin position="315"/>
        <end position="334"/>
    </location>
</feature>
<feature type="compositionally biased region" description="Basic and acidic residues" evidence="1">
    <location>
        <begin position="46"/>
        <end position="58"/>
    </location>
</feature>
<evidence type="ECO:0000313" key="2">
    <source>
        <dbReference type="EMBL" id="KAL0173729.1"/>
    </source>
</evidence>
<keyword evidence="3" id="KW-1185">Reference proteome</keyword>
<protein>
    <submittedName>
        <fullName evidence="2">Uncharacterized protein</fullName>
    </submittedName>
</protein>
<gene>
    <name evidence="2" type="ORF">M9458_029697</name>
</gene>
<accession>A0ABD0PI45</accession>
<feature type="compositionally biased region" description="Basic and acidic residues" evidence="1">
    <location>
        <begin position="171"/>
        <end position="201"/>
    </location>
</feature>
<sequence length="434" mass="49458">DLFVRRKSTRKTAKAAVSKIKKMNDTDAEEENCSRDRRQKNWPSKQESERSSDEDVKVSRTQKHPHQNGRKVDAKELKRSKAPLESLEHTPKQQAHKKASLTDALTSTTQDSEELSDISEQSVAHRKRIKSEDEEIQSDGEERRSLRNRKCVSSACKKKLEPRLDASSSESEEKVDRRRRKKEDTSSDEWQKSDVSEEDKKAHLRRKPCPTVASKGISLRTLPKKSYIMEDSDEEFSLEMESQSRNGKSKERSNSRASKPSGGNSKRKRGGSSESEDAGNKSSRSSDENECMTPQRKHAKRYKRLRGSTDSESDSETRCKSENGGERWSPEKLSKATRQRQKQSESDEGSEDDVSDDDGSDSESEESESDASSGSRSSPKRRLRDRGRGTTRSTKRQRDVSNEDSDVSYGKPRRATRIRTRNRGKRTVNYQDSE</sequence>
<name>A0ABD0PI45_CIRMR</name>
<dbReference type="AlphaFoldDB" id="A0ABD0PI45"/>
<feature type="compositionally biased region" description="Acidic residues" evidence="1">
    <location>
        <begin position="346"/>
        <end position="369"/>
    </location>
</feature>
<feature type="non-terminal residue" evidence="2">
    <location>
        <position position="1"/>
    </location>
</feature>
<organism evidence="2 3">
    <name type="scientific">Cirrhinus mrigala</name>
    <name type="common">Mrigala</name>
    <dbReference type="NCBI Taxonomy" id="683832"/>
    <lineage>
        <taxon>Eukaryota</taxon>
        <taxon>Metazoa</taxon>
        <taxon>Chordata</taxon>
        <taxon>Craniata</taxon>
        <taxon>Vertebrata</taxon>
        <taxon>Euteleostomi</taxon>
        <taxon>Actinopterygii</taxon>
        <taxon>Neopterygii</taxon>
        <taxon>Teleostei</taxon>
        <taxon>Ostariophysi</taxon>
        <taxon>Cypriniformes</taxon>
        <taxon>Cyprinidae</taxon>
        <taxon>Labeoninae</taxon>
        <taxon>Labeonini</taxon>
        <taxon>Cirrhinus</taxon>
    </lineage>
</organism>
<proteinExistence type="predicted"/>
<feature type="region of interest" description="Disordered" evidence="1">
    <location>
        <begin position="1"/>
        <end position="434"/>
    </location>
</feature>